<dbReference type="UniPathway" id="UPA00143"/>
<accession>A0A1B6KVX4</accession>
<keyword evidence="8" id="KW-0677">Repeat</keyword>
<keyword evidence="7" id="KW-0479">Metal-binding</keyword>
<dbReference type="InterPro" id="IPR036770">
    <property type="entry name" value="Ankyrin_rpt-contain_sf"/>
</dbReference>
<feature type="domain" description="ZZ-type" evidence="17">
    <location>
        <begin position="77"/>
        <end position="129"/>
    </location>
</feature>
<evidence type="ECO:0000256" key="5">
    <source>
        <dbReference type="ARBA" id="ARBA00022490"/>
    </source>
</evidence>
<reference evidence="19" key="1">
    <citation type="submission" date="2015-11" db="EMBL/GenBank/DDBJ databases">
        <title>De novo transcriptome assembly of four potential Pierce s Disease insect vectors from Arizona vineyards.</title>
        <authorList>
            <person name="Tassone E.E."/>
        </authorList>
    </citation>
    <scope>NUCLEOTIDE SEQUENCE</scope>
</reference>
<evidence type="ECO:0000256" key="2">
    <source>
        <dbReference type="ARBA" id="ARBA00004496"/>
    </source>
</evidence>
<evidence type="ECO:0000259" key="17">
    <source>
        <dbReference type="PROSITE" id="PS50135"/>
    </source>
</evidence>
<dbReference type="GO" id="GO:0008270">
    <property type="term" value="F:zinc ion binding"/>
    <property type="evidence" value="ECO:0007669"/>
    <property type="project" value="UniProtKB-KW"/>
</dbReference>
<evidence type="ECO:0000256" key="1">
    <source>
        <dbReference type="ARBA" id="ARBA00000900"/>
    </source>
</evidence>
<evidence type="ECO:0000256" key="4">
    <source>
        <dbReference type="ARBA" id="ARBA00012483"/>
    </source>
</evidence>
<evidence type="ECO:0000256" key="8">
    <source>
        <dbReference type="ARBA" id="ARBA00022737"/>
    </source>
</evidence>
<dbReference type="Gene3D" id="3.30.40.10">
    <property type="entry name" value="Zinc/RING finger domain, C3HC4 (zinc finger)"/>
    <property type="match status" value="2"/>
</dbReference>
<dbReference type="Pfam" id="PF18346">
    <property type="entry name" value="SH3_15"/>
    <property type="match status" value="2"/>
</dbReference>
<gene>
    <name evidence="19" type="ORF">g.3840</name>
</gene>
<dbReference type="GO" id="GO:0007219">
    <property type="term" value="P:Notch signaling pathway"/>
    <property type="evidence" value="ECO:0007669"/>
    <property type="project" value="UniProtKB-KW"/>
</dbReference>
<evidence type="ECO:0000259" key="16">
    <source>
        <dbReference type="PROSITE" id="PS50089"/>
    </source>
</evidence>
<dbReference type="PANTHER" id="PTHR24202">
    <property type="entry name" value="E3 UBIQUITIN-PROTEIN LIGASE MIB2"/>
    <property type="match status" value="1"/>
</dbReference>
<comment type="catalytic activity">
    <reaction evidence="1">
        <text>S-ubiquitinyl-[E2 ubiquitin-conjugating enzyme]-L-cysteine + [acceptor protein]-L-lysine = [E2 ubiquitin-conjugating enzyme]-L-cysteine + N(6)-ubiquitinyl-[acceptor protein]-L-lysine.</text>
        <dbReference type="EC" id="2.3.2.27"/>
    </reaction>
</comment>
<dbReference type="SUPFAM" id="SSF159034">
    <property type="entry name" value="Mib/herc2 domain-like"/>
    <property type="match status" value="2"/>
</dbReference>
<evidence type="ECO:0000256" key="12">
    <source>
        <dbReference type="ARBA" id="ARBA00022976"/>
    </source>
</evidence>
<comment type="subcellular location">
    <subcellularLocation>
        <location evidence="2">Cytoplasm</location>
    </subcellularLocation>
</comment>
<name>A0A1B6KVX4_9HEMI</name>
<dbReference type="SMART" id="SM00184">
    <property type="entry name" value="RING"/>
    <property type="match status" value="2"/>
</dbReference>
<protein>
    <recommendedName>
        <fullName evidence="4">RING-type E3 ubiquitin transferase</fullName>
        <ecNumber evidence="4">2.3.2.27</ecNumber>
    </recommendedName>
</protein>
<dbReference type="GO" id="GO:0005737">
    <property type="term" value="C:cytoplasm"/>
    <property type="evidence" value="ECO:0007669"/>
    <property type="project" value="UniProtKB-SubCell"/>
</dbReference>
<evidence type="ECO:0000256" key="10">
    <source>
        <dbReference type="ARBA" id="ARBA00022786"/>
    </source>
</evidence>
<dbReference type="PANTHER" id="PTHR24202:SF4">
    <property type="entry name" value="E3 UBIQUITIN-PROTEIN LIGASE MIB2-RELATED"/>
    <property type="match status" value="1"/>
</dbReference>
<feature type="domain" description="MIB/HERC2" evidence="18">
    <location>
        <begin position="140"/>
        <end position="218"/>
    </location>
</feature>
<dbReference type="Pfam" id="PF00023">
    <property type="entry name" value="Ank"/>
    <property type="match status" value="1"/>
</dbReference>
<dbReference type="InterPro" id="IPR013083">
    <property type="entry name" value="Znf_RING/FYVE/PHD"/>
</dbReference>
<dbReference type="Pfam" id="PF00569">
    <property type="entry name" value="ZZ"/>
    <property type="match status" value="1"/>
</dbReference>
<feature type="repeat" description="ANK" evidence="14">
    <location>
        <begin position="532"/>
        <end position="564"/>
    </location>
</feature>
<dbReference type="InterPro" id="IPR037252">
    <property type="entry name" value="Mib_Herc2_sf"/>
</dbReference>
<keyword evidence="6" id="KW-0808">Transferase</keyword>
<dbReference type="Pfam" id="PF12796">
    <property type="entry name" value="Ank_2"/>
    <property type="match status" value="2"/>
</dbReference>
<dbReference type="FunFam" id="2.30.30.40:FF:000078">
    <property type="entry name" value="Putative e3 ubiquitin-protein ligase mib2"/>
    <property type="match status" value="1"/>
</dbReference>
<dbReference type="InterPro" id="IPR001841">
    <property type="entry name" value="Znf_RING"/>
</dbReference>
<dbReference type="InterPro" id="IPR010606">
    <property type="entry name" value="Mib_Herc2"/>
</dbReference>
<dbReference type="PROSITE" id="PS01357">
    <property type="entry name" value="ZF_ZZ_1"/>
    <property type="match status" value="1"/>
</dbReference>
<keyword evidence="10" id="KW-0833">Ubl conjugation pathway</keyword>
<evidence type="ECO:0000256" key="7">
    <source>
        <dbReference type="ARBA" id="ARBA00022723"/>
    </source>
</evidence>
<keyword evidence="9 15" id="KW-0863">Zinc-finger</keyword>
<dbReference type="PROSITE" id="PS50089">
    <property type="entry name" value="ZF_RING_2"/>
    <property type="match status" value="1"/>
</dbReference>
<dbReference type="Gene3D" id="1.25.40.20">
    <property type="entry name" value="Ankyrin repeat-containing domain"/>
    <property type="match status" value="3"/>
</dbReference>
<dbReference type="EC" id="2.3.2.27" evidence="4"/>
<keyword evidence="13 14" id="KW-0040">ANK repeat</keyword>
<dbReference type="PROSITE" id="PS50135">
    <property type="entry name" value="ZF_ZZ_2"/>
    <property type="match status" value="1"/>
</dbReference>
<dbReference type="Pfam" id="PF13920">
    <property type="entry name" value="zf-C3HC4_3"/>
    <property type="match status" value="1"/>
</dbReference>
<evidence type="ECO:0000256" key="6">
    <source>
        <dbReference type="ARBA" id="ARBA00022679"/>
    </source>
</evidence>
<dbReference type="SUPFAM" id="SSF48403">
    <property type="entry name" value="Ankyrin repeat"/>
    <property type="match status" value="1"/>
</dbReference>
<comment type="pathway">
    <text evidence="3">Protein modification; protein ubiquitination.</text>
</comment>
<dbReference type="SMART" id="SM00291">
    <property type="entry name" value="ZnF_ZZ"/>
    <property type="match status" value="1"/>
</dbReference>
<evidence type="ECO:0000256" key="3">
    <source>
        <dbReference type="ARBA" id="ARBA00004906"/>
    </source>
</evidence>
<dbReference type="Gene3D" id="2.30.30.40">
    <property type="entry name" value="SH3 Domains"/>
    <property type="match status" value="2"/>
</dbReference>
<sequence>MLVVGLRVVRGPDWAWDDQDRGEGHVGTVVEVGKAGTKVSQTVFVQWDNGDKTNYRAGYKGSYDLRVLDNAPAGVKHASIICDGCKAQGIAGIRYKCTRCYDYDLCGPCYHGDKHDPNHVFQRFETANAVGVEMTPRKGSTKIQSKGIFIGAKVVRGTDWEWGDQDGGPGHTGRVVDIKGWDNETSRSVAKITWTSGNNNVYRLGHNGRVDLKYIEEAVGGFYYPDHLSVLGHIVEVFRVTQSVCGDMPPRHLTFKVGDRVKVVMEVDTLKVMQKDHGGWNDKMAEFIGQVGVVHRVTDRGDIRVTYDGCNNRWTFNPAVLTKIDAFAVGDFVKVISDPIKVKDYQKGHGEWIEVMKSALGKVGTVIKIYSDGDLRVSVSDHTWTLNPLCVQPQPQSTVAVGSSGDTVADTTAPAGDQDNVLANLLETQLEISSIDQLVREAAQGHFDTIREFVTKNPDQVDAQSHGKNFLLVACHQGHMELVMFLLNNKASINLTDEEGDTALHYAAFGNQPNIMEVLLERGADMNAVNKSSCSPLHVAANKQFVHCVRVLIKHKANINIQDSYGDTALHDAIGKESLDIVDMLCSVHGVDFTIRNKRGFNILHHAALKGNNIATERILSKARHLVDVKKDDGFAALHLACLNGHRAVVETLALQGQADINLPNNKRQTPLLLAVSQGHCSVVEILVGQLKVDMNATDEEDDTALHVVLHKRASIHTEINENEAPSIYGIWAELATQTDHPVAIAVACYLVQEGCCTDKTNSKKQTPFDLISQPVQEIIRQYIPSNMSGSVAERVGEEEEEERSRSTPVECGVCSELADSNVLLEPCHHRVACEECSAFMKKCIQCGSQINKRVTQDGRLIACKSRQPSAERLRYLESKIAEIEEAHCCSICMERRRNVAFLCGHGACDKCSLTLRICHMCRKTITKKINLY</sequence>
<evidence type="ECO:0000256" key="13">
    <source>
        <dbReference type="ARBA" id="ARBA00023043"/>
    </source>
</evidence>
<feature type="repeat" description="ANK" evidence="14">
    <location>
        <begin position="633"/>
        <end position="666"/>
    </location>
</feature>
<dbReference type="FunFam" id="2.30.30.40:FF:000044">
    <property type="entry name" value="E3 ubiquitin-protein ligase MIB2, putative"/>
    <property type="match status" value="1"/>
</dbReference>
<dbReference type="Gene3D" id="3.30.60.90">
    <property type="match status" value="1"/>
</dbReference>
<feature type="repeat" description="ANK" evidence="14">
    <location>
        <begin position="466"/>
        <end position="498"/>
    </location>
</feature>
<evidence type="ECO:0000256" key="11">
    <source>
        <dbReference type="ARBA" id="ARBA00022833"/>
    </source>
</evidence>
<keyword evidence="11" id="KW-0862">Zinc</keyword>
<feature type="domain" description="MIB/HERC2" evidence="18">
    <location>
        <begin position="1"/>
        <end position="71"/>
    </location>
</feature>
<dbReference type="AlphaFoldDB" id="A0A1B6KVX4"/>
<dbReference type="InterPro" id="IPR002110">
    <property type="entry name" value="Ankyrin_rpt"/>
</dbReference>
<evidence type="ECO:0000259" key="18">
    <source>
        <dbReference type="PROSITE" id="PS51416"/>
    </source>
</evidence>
<dbReference type="SUPFAM" id="SSF57850">
    <property type="entry name" value="RING/U-box"/>
    <property type="match status" value="1"/>
</dbReference>
<dbReference type="PROSITE" id="PS51416">
    <property type="entry name" value="MIB_HERC2"/>
    <property type="match status" value="2"/>
</dbReference>
<dbReference type="FunFam" id="3.30.60.90:FF:000004">
    <property type="entry name" value="Putative E3 ubiquitin-protein ligase MIB2"/>
    <property type="match status" value="1"/>
</dbReference>
<dbReference type="GO" id="GO:0016567">
    <property type="term" value="P:protein ubiquitination"/>
    <property type="evidence" value="ECO:0007669"/>
    <property type="project" value="UniProtKB-UniPathway"/>
</dbReference>
<dbReference type="CDD" id="cd16520">
    <property type="entry name" value="RING-HC_MIBs-like"/>
    <property type="match status" value="1"/>
</dbReference>
<dbReference type="SMART" id="SM00248">
    <property type="entry name" value="ANK"/>
    <property type="match status" value="7"/>
</dbReference>
<feature type="domain" description="RING-type" evidence="16">
    <location>
        <begin position="890"/>
        <end position="923"/>
    </location>
</feature>
<evidence type="ECO:0000256" key="9">
    <source>
        <dbReference type="ARBA" id="ARBA00022771"/>
    </source>
</evidence>
<dbReference type="PROSITE" id="PS50297">
    <property type="entry name" value="ANK_REP_REGION"/>
    <property type="match status" value="4"/>
</dbReference>
<evidence type="ECO:0000256" key="14">
    <source>
        <dbReference type="PROSITE-ProRule" id="PRU00023"/>
    </source>
</evidence>
<keyword evidence="5" id="KW-0963">Cytoplasm</keyword>
<organism evidence="19">
    <name type="scientific">Graphocephala atropunctata</name>
    <dbReference type="NCBI Taxonomy" id="36148"/>
    <lineage>
        <taxon>Eukaryota</taxon>
        <taxon>Metazoa</taxon>
        <taxon>Ecdysozoa</taxon>
        <taxon>Arthropoda</taxon>
        <taxon>Hexapoda</taxon>
        <taxon>Insecta</taxon>
        <taxon>Pterygota</taxon>
        <taxon>Neoptera</taxon>
        <taxon>Paraneoptera</taxon>
        <taxon>Hemiptera</taxon>
        <taxon>Auchenorrhyncha</taxon>
        <taxon>Membracoidea</taxon>
        <taxon>Cicadellidae</taxon>
        <taxon>Cicadellinae</taxon>
        <taxon>Cicadellini</taxon>
        <taxon>Graphocephala</taxon>
    </lineage>
</organism>
<dbReference type="GO" id="GO:0061630">
    <property type="term" value="F:ubiquitin protein ligase activity"/>
    <property type="evidence" value="ECO:0007669"/>
    <property type="project" value="UniProtKB-EC"/>
</dbReference>
<evidence type="ECO:0000313" key="19">
    <source>
        <dbReference type="EMBL" id="JAT15606.1"/>
    </source>
</evidence>
<proteinExistence type="predicted"/>
<dbReference type="FunFam" id="3.30.40.10:FF:000393">
    <property type="entry name" value="CLUMA_CG014158, isoform A"/>
    <property type="match status" value="1"/>
</dbReference>
<dbReference type="InterPro" id="IPR043145">
    <property type="entry name" value="Znf_ZZ_sf"/>
</dbReference>
<dbReference type="Pfam" id="PF06701">
    <property type="entry name" value="MIB_HERC2"/>
    <property type="match status" value="2"/>
</dbReference>
<dbReference type="InterPro" id="IPR040847">
    <property type="entry name" value="SH3_15"/>
</dbReference>
<feature type="repeat" description="ANK" evidence="14">
    <location>
        <begin position="499"/>
        <end position="531"/>
    </location>
</feature>
<dbReference type="PROSITE" id="PS50088">
    <property type="entry name" value="ANK_REPEAT"/>
    <property type="match status" value="4"/>
</dbReference>
<dbReference type="Pfam" id="PF13637">
    <property type="entry name" value="Ank_4"/>
    <property type="match status" value="1"/>
</dbReference>
<keyword evidence="12" id="KW-0914">Notch signaling pathway</keyword>
<dbReference type="EMBL" id="GEBQ01024371">
    <property type="protein sequence ID" value="JAT15606.1"/>
    <property type="molecule type" value="Transcribed_RNA"/>
</dbReference>
<evidence type="ECO:0000256" key="15">
    <source>
        <dbReference type="PROSITE-ProRule" id="PRU00228"/>
    </source>
</evidence>
<dbReference type="InterPro" id="IPR000433">
    <property type="entry name" value="Znf_ZZ"/>
</dbReference>